<dbReference type="SUPFAM" id="SSF52540">
    <property type="entry name" value="P-loop containing nucleoside triphosphate hydrolases"/>
    <property type="match status" value="1"/>
</dbReference>
<sequence>LDKILEYLGELNFRSIVKENLAKRTPETGRGVIDSDWFKDWLMNILGGIVWGTGMPGAGKTVFACIVIEHLQKLAEESDSKDVCILFAFCRYTERLMVIDILSAILRQLLERHPQVLPFVKPMYERHKREGTRPSEGEIVDLLRQIATSGLFKKTFYILDGLDEAASDIQIDLLRILSSLRVHFFITSRPLDSLKDILPDAQFLTIIASDPDIALLINEKVDRMPALRRLLMDNAKLKADVVSIIGSKSSGMFLLASLHLDMLKGCTNERQVRKALEGLPRGMDGMYDATMERIKAMPEYEADLAKRVLIWVTYAQKPLTVEELVLAVSVCPETSQFDDTMEPTGIESIISLCCGLLQLEASTESGEPIKLARFVRKS</sequence>
<dbReference type="EMBL" id="ML210254">
    <property type="protein sequence ID" value="TFK21923.1"/>
    <property type="molecule type" value="Genomic_DNA"/>
</dbReference>
<dbReference type="PANTHER" id="PTHR10039:SF15">
    <property type="entry name" value="NACHT DOMAIN-CONTAINING PROTEIN"/>
    <property type="match status" value="1"/>
</dbReference>
<organism evidence="3 4">
    <name type="scientific">Coprinopsis marcescibilis</name>
    <name type="common">Agaric fungus</name>
    <name type="synonym">Psathyrella marcescibilis</name>
    <dbReference type="NCBI Taxonomy" id="230819"/>
    <lineage>
        <taxon>Eukaryota</taxon>
        <taxon>Fungi</taxon>
        <taxon>Dikarya</taxon>
        <taxon>Basidiomycota</taxon>
        <taxon>Agaricomycotina</taxon>
        <taxon>Agaricomycetes</taxon>
        <taxon>Agaricomycetidae</taxon>
        <taxon>Agaricales</taxon>
        <taxon>Agaricineae</taxon>
        <taxon>Psathyrellaceae</taxon>
        <taxon>Coprinopsis</taxon>
    </lineage>
</organism>
<dbReference type="AlphaFoldDB" id="A0A5C3KQ00"/>
<accession>A0A5C3KQ00</accession>
<dbReference type="InterPro" id="IPR056884">
    <property type="entry name" value="NPHP3-like_N"/>
</dbReference>
<dbReference type="Pfam" id="PF24883">
    <property type="entry name" value="NPHP3_N"/>
    <property type="match status" value="1"/>
</dbReference>
<dbReference type="OrthoDB" id="7464126at2759"/>
<protein>
    <recommendedName>
        <fullName evidence="2">Nephrocystin 3-like N-terminal domain-containing protein</fullName>
    </recommendedName>
</protein>
<name>A0A5C3KQ00_COPMA</name>
<keyword evidence="4" id="KW-1185">Reference proteome</keyword>
<reference evidence="3 4" key="1">
    <citation type="journal article" date="2019" name="Nat. Ecol. Evol.">
        <title>Megaphylogeny resolves global patterns of mushroom evolution.</title>
        <authorList>
            <person name="Varga T."/>
            <person name="Krizsan K."/>
            <person name="Foldi C."/>
            <person name="Dima B."/>
            <person name="Sanchez-Garcia M."/>
            <person name="Sanchez-Ramirez S."/>
            <person name="Szollosi G.J."/>
            <person name="Szarkandi J.G."/>
            <person name="Papp V."/>
            <person name="Albert L."/>
            <person name="Andreopoulos W."/>
            <person name="Angelini C."/>
            <person name="Antonin V."/>
            <person name="Barry K.W."/>
            <person name="Bougher N.L."/>
            <person name="Buchanan P."/>
            <person name="Buyck B."/>
            <person name="Bense V."/>
            <person name="Catcheside P."/>
            <person name="Chovatia M."/>
            <person name="Cooper J."/>
            <person name="Damon W."/>
            <person name="Desjardin D."/>
            <person name="Finy P."/>
            <person name="Geml J."/>
            <person name="Haridas S."/>
            <person name="Hughes K."/>
            <person name="Justo A."/>
            <person name="Karasinski D."/>
            <person name="Kautmanova I."/>
            <person name="Kiss B."/>
            <person name="Kocsube S."/>
            <person name="Kotiranta H."/>
            <person name="LaButti K.M."/>
            <person name="Lechner B.E."/>
            <person name="Liimatainen K."/>
            <person name="Lipzen A."/>
            <person name="Lukacs Z."/>
            <person name="Mihaltcheva S."/>
            <person name="Morgado L.N."/>
            <person name="Niskanen T."/>
            <person name="Noordeloos M.E."/>
            <person name="Ohm R.A."/>
            <person name="Ortiz-Santana B."/>
            <person name="Ovrebo C."/>
            <person name="Racz N."/>
            <person name="Riley R."/>
            <person name="Savchenko A."/>
            <person name="Shiryaev A."/>
            <person name="Soop K."/>
            <person name="Spirin V."/>
            <person name="Szebenyi C."/>
            <person name="Tomsovsky M."/>
            <person name="Tulloss R.E."/>
            <person name="Uehling J."/>
            <person name="Grigoriev I.V."/>
            <person name="Vagvolgyi C."/>
            <person name="Papp T."/>
            <person name="Martin F.M."/>
            <person name="Miettinen O."/>
            <person name="Hibbett D.S."/>
            <person name="Nagy L.G."/>
        </authorList>
    </citation>
    <scope>NUCLEOTIDE SEQUENCE [LARGE SCALE GENOMIC DNA]</scope>
    <source>
        <strain evidence="3 4">CBS 121175</strain>
    </source>
</reference>
<evidence type="ECO:0000256" key="1">
    <source>
        <dbReference type="ARBA" id="ARBA00022737"/>
    </source>
</evidence>
<dbReference type="PANTHER" id="PTHR10039">
    <property type="entry name" value="AMELOGENIN"/>
    <property type="match status" value="1"/>
</dbReference>
<keyword evidence="1" id="KW-0677">Repeat</keyword>
<feature type="domain" description="Nephrocystin 3-like N-terminal" evidence="2">
    <location>
        <begin position="28"/>
        <end position="189"/>
    </location>
</feature>
<feature type="non-terminal residue" evidence="3">
    <location>
        <position position="1"/>
    </location>
</feature>
<dbReference type="Proteomes" id="UP000307440">
    <property type="component" value="Unassembled WGS sequence"/>
</dbReference>
<evidence type="ECO:0000313" key="4">
    <source>
        <dbReference type="Proteomes" id="UP000307440"/>
    </source>
</evidence>
<evidence type="ECO:0000259" key="2">
    <source>
        <dbReference type="Pfam" id="PF24883"/>
    </source>
</evidence>
<gene>
    <name evidence="3" type="ORF">FA15DRAFT_597038</name>
</gene>
<dbReference type="Gene3D" id="3.40.50.300">
    <property type="entry name" value="P-loop containing nucleotide triphosphate hydrolases"/>
    <property type="match status" value="1"/>
</dbReference>
<dbReference type="InterPro" id="IPR027417">
    <property type="entry name" value="P-loop_NTPase"/>
</dbReference>
<dbReference type="STRING" id="230819.A0A5C3KQ00"/>
<proteinExistence type="predicted"/>
<evidence type="ECO:0000313" key="3">
    <source>
        <dbReference type="EMBL" id="TFK21923.1"/>
    </source>
</evidence>